<proteinExistence type="predicted"/>
<evidence type="ECO:0000256" key="1">
    <source>
        <dbReference type="ARBA" id="ARBA00004684"/>
    </source>
</evidence>
<dbReference type="PROSITE" id="PS01044">
    <property type="entry name" value="SQUALEN_PHYTOEN_SYN_1"/>
    <property type="match status" value="1"/>
</dbReference>
<dbReference type="EMBL" id="WUUT01000004">
    <property type="protein sequence ID" value="MXR52092.1"/>
    <property type="molecule type" value="Genomic_DNA"/>
</dbReference>
<dbReference type="PROSITE" id="PS01045">
    <property type="entry name" value="SQUALEN_PHYTOEN_SYN_2"/>
    <property type="match status" value="1"/>
</dbReference>
<dbReference type="PANTHER" id="PTHR31480">
    <property type="entry name" value="BIFUNCTIONAL LYCOPENE CYCLASE/PHYTOENE SYNTHASE"/>
    <property type="match status" value="1"/>
</dbReference>
<dbReference type="InterPro" id="IPR019845">
    <property type="entry name" value="Squalene/phytoene_synthase_CS"/>
</dbReference>
<sequence length="316" mass="36596">MVNTTQRDRGKAIHRETGQTFYYATRLLPERIREQTYVLYGFFRVADEVVDDGSEQSPDRQRERLEEIRAAALGDAPAEEPVIEAFSEIRAEEGIADEEVDEFIDAMCADIETDRYETYEDLKGYMRGSAAAVGNMMTTIMNADNPEKARPHAMALGEAFQLTNFLRDVREDIRELDRIYLPMETLDRYGVSPEQIEREEPSPEFRRAIQSELRRAEQRYREGVAGIEYLPEDCQFAVVLAAVLYAEHHRLIRKQDYDVLSTRPELSKPRKLYLVAKTWWNWRRYEDPVTVFRRVSAVPADETTSDDAEHGVPSVK</sequence>
<keyword evidence="3" id="KW-0125">Carotenoid biosynthesis</keyword>
<organism evidence="4 5">
    <name type="scientific">Halovenus carboxidivorans</name>
    <dbReference type="NCBI Taxonomy" id="2692199"/>
    <lineage>
        <taxon>Archaea</taxon>
        <taxon>Methanobacteriati</taxon>
        <taxon>Methanobacteriota</taxon>
        <taxon>Stenosarchaea group</taxon>
        <taxon>Halobacteria</taxon>
        <taxon>Halobacteriales</taxon>
        <taxon>Haloarculaceae</taxon>
        <taxon>Halovenus</taxon>
    </lineage>
</organism>
<dbReference type="SFLD" id="SFLDG01212">
    <property type="entry name" value="Phytoene_synthase_like"/>
    <property type="match status" value="1"/>
</dbReference>
<name>A0A6B0T9R1_9EURY</name>
<comment type="caution">
    <text evidence="4">The sequence shown here is derived from an EMBL/GenBank/DDBJ whole genome shotgun (WGS) entry which is preliminary data.</text>
</comment>
<dbReference type="SFLD" id="SFLDS00005">
    <property type="entry name" value="Isoprenoid_Synthase_Type_I"/>
    <property type="match status" value="1"/>
</dbReference>
<dbReference type="CDD" id="cd00683">
    <property type="entry name" value="Trans_IPPS_HH"/>
    <property type="match status" value="1"/>
</dbReference>
<dbReference type="Proteomes" id="UP000466535">
    <property type="component" value="Unassembled WGS sequence"/>
</dbReference>
<evidence type="ECO:0000313" key="5">
    <source>
        <dbReference type="Proteomes" id="UP000466535"/>
    </source>
</evidence>
<evidence type="ECO:0000256" key="2">
    <source>
        <dbReference type="ARBA" id="ARBA00022679"/>
    </source>
</evidence>
<dbReference type="RefSeq" id="WP_368278398.1">
    <property type="nucleotide sequence ID" value="NZ_WUUT01000004.1"/>
</dbReference>
<dbReference type="AlphaFoldDB" id="A0A6B0T9R1"/>
<accession>A0A6B0T9R1</accession>
<comment type="pathway">
    <text evidence="1">Carotenoid biosynthesis; phytoene biosynthesis.</text>
</comment>
<gene>
    <name evidence="4" type="ORF">GRX03_10835</name>
</gene>
<dbReference type="InterPro" id="IPR033904">
    <property type="entry name" value="Trans_IPPS_HH"/>
</dbReference>
<dbReference type="InterPro" id="IPR002060">
    <property type="entry name" value="Squ/phyt_synthse"/>
</dbReference>
<dbReference type="GO" id="GO:0051996">
    <property type="term" value="F:squalene synthase [NAD(P)H] activity"/>
    <property type="evidence" value="ECO:0007669"/>
    <property type="project" value="InterPro"/>
</dbReference>
<keyword evidence="5" id="KW-1185">Reference proteome</keyword>
<protein>
    <submittedName>
        <fullName evidence="4">Squalene/phytoene synthase family protein</fullName>
    </submittedName>
</protein>
<evidence type="ECO:0000313" key="4">
    <source>
        <dbReference type="EMBL" id="MXR52092.1"/>
    </source>
</evidence>
<keyword evidence="2" id="KW-0808">Transferase</keyword>
<evidence type="ECO:0000256" key="3">
    <source>
        <dbReference type="ARBA" id="ARBA00022746"/>
    </source>
</evidence>
<dbReference type="InterPro" id="IPR044843">
    <property type="entry name" value="Trans_IPPS_bact-type"/>
</dbReference>
<dbReference type="SUPFAM" id="SSF48576">
    <property type="entry name" value="Terpenoid synthases"/>
    <property type="match status" value="1"/>
</dbReference>
<dbReference type="GO" id="GO:0016117">
    <property type="term" value="P:carotenoid biosynthetic process"/>
    <property type="evidence" value="ECO:0007669"/>
    <property type="project" value="UniProtKB-KW"/>
</dbReference>
<dbReference type="GO" id="GO:0004311">
    <property type="term" value="F:geranylgeranyl diphosphate synthase activity"/>
    <property type="evidence" value="ECO:0007669"/>
    <property type="project" value="InterPro"/>
</dbReference>
<dbReference type="InterPro" id="IPR008949">
    <property type="entry name" value="Isoprenoid_synthase_dom_sf"/>
</dbReference>
<dbReference type="Gene3D" id="1.10.600.10">
    <property type="entry name" value="Farnesyl Diphosphate Synthase"/>
    <property type="match status" value="1"/>
</dbReference>
<dbReference type="Pfam" id="PF00494">
    <property type="entry name" value="SQS_PSY"/>
    <property type="match status" value="1"/>
</dbReference>
<reference evidence="4 5" key="1">
    <citation type="submission" date="2019-12" db="EMBL/GenBank/DDBJ databases">
        <title>Isolation and characterization of three novel carbon monoxide-oxidizing members of Halobacteria from salione crusts and soils.</title>
        <authorList>
            <person name="Myers M.R."/>
            <person name="King G.M."/>
        </authorList>
    </citation>
    <scope>NUCLEOTIDE SEQUENCE [LARGE SCALE GENOMIC DNA]</scope>
    <source>
        <strain evidence="4 5">WSH3</strain>
    </source>
</reference>
<dbReference type="SFLD" id="SFLDG01018">
    <property type="entry name" value="Squalene/Phytoene_Synthase_Lik"/>
    <property type="match status" value="1"/>
</dbReference>
<dbReference type="FunFam" id="1.10.600.10:FF:000020">
    <property type="entry name" value="Phytoene synthase"/>
    <property type="match status" value="1"/>
</dbReference>